<feature type="transmembrane region" description="Helical" evidence="5">
    <location>
        <begin position="134"/>
        <end position="156"/>
    </location>
</feature>
<keyword evidence="6" id="KW-0732">Signal</keyword>
<dbReference type="Pfam" id="PF01490">
    <property type="entry name" value="Aa_trans"/>
    <property type="match status" value="1"/>
</dbReference>
<gene>
    <name evidence="8" type="ORF">PCAL00307_LOCUS5779</name>
    <name evidence="9" type="ORF">PECAL_4P20640</name>
</gene>
<feature type="transmembrane region" description="Helical" evidence="5">
    <location>
        <begin position="288"/>
        <end position="311"/>
    </location>
</feature>
<evidence type="ECO:0000313" key="9">
    <source>
        <dbReference type="EMBL" id="CAH0374762.1"/>
    </source>
</evidence>
<sequence length="458" mass="47077">MPRTGARLVLYVAIAAIARVAALPPLKRSLRPQHGALTVRGGSTKKTVTRNPRAVVVQKRTDVLGASFNLVNNVAGCGFLTLTAGAAGTGYLPAIGLVAFLGAVSCGSFLLLGEDALRYQASDVRSLWSEAVGANAWAVDASVAAFCGAAAVIYHGIVGDVFGPLVEKYLDIPPSITVYAVALLALFPLCQLDLATLAKFSLMGCASVFLTAFAILYRAVDGTYAEDGIHRASAVASEATGGCCGVSAKALVLSANLGLAYVAHYNAPPLAESLARGDGGARRRFRQVTFLSFTVLVALYAGVMAAGKATFGDAARPNVLLNYGASDALARVARLATGASIVFGFPLVFSGFYDSATRLLPPAWETSLQKRRGARRTLGSLCLVLLTAQVALAAGDIGLPAGLAGSLLGGFVVYVLPAMIRWPNAGAVGRVGCLMLALLGVGLGLLGAQQTLSAYGLI</sequence>
<evidence type="ECO:0000256" key="1">
    <source>
        <dbReference type="ARBA" id="ARBA00004141"/>
    </source>
</evidence>
<evidence type="ECO:0000256" key="2">
    <source>
        <dbReference type="ARBA" id="ARBA00022692"/>
    </source>
</evidence>
<keyword evidence="3 5" id="KW-1133">Transmembrane helix</keyword>
<feature type="domain" description="Amino acid transporter transmembrane" evidence="7">
    <location>
        <begin position="61"/>
        <end position="420"/>
    </location>
</feature>
<evidence type="ECO:0000313" key="10">
    <source>
        <dbReference type="Proteomes" id="UP000789595"/>
    </source>
</evidence>
<feature type="transmembrane region" description="Helical" evidence="5">
    <location>
        <begin position="202"/>
        <end position="220"/>
    </location>
</feature>
<feature type="chain" id="PRO_5035594070" description="Amino acid transporter transmembrane domain-containing protein" evidence="6">
    <location>
        <begin position="23"/>
        <end position="458"/>
    </location>
</feature>
<proteinExistence type="predicted"/>
<evidence type="ECO:0000256" key="3">
    <source>
        <dbReference type="ARBA" id="ARBA00022989"/>
    </source>
</evidence>
<feature type="transmembrane region" description="Helical" evidence="5">
    <location>
        <begin position="427"/>
        <end position="448"/>
    </location>
</feature>
<dbReference type="GO" id="GO:0015179">
    <property type="term" value="F:L-amino acid transmembrane transporter activity"/>
    <property type="evidence" value="ECO:0007669"/>
    <property type="project" value="TreeGrafter"/>
</dbReference>
<keyword evidence="10" id="KW-1185">Reference proteome</keyword>
<dbReference type="EMBL" id="HBIW01006899">
    <property type="protein sequence ID" value="CAE0690343.1"/>
    <property type="molecule type" value="Transcribed_RNA"/>
</dbReference>
<feature type="signal peptide" evidence="6">
    <location>
        <begin position="1"/>
        <end position="22"/>
    </location>
</feature>
<dbReference type="PANTHER" id="PTHR22950">
    <property type="entry name" value="AMINO ACID TRANSPORTER"/>
    <property type="match status" value="1"/>
</dbReference>
<dbReference type="GO" id="GO:0016020">
    <property type="term" value="C:membrane"/>
    <property type="evidence" value="ECO:0007669"/>
    <property type="project" value="UniProtKB-SubCell"/>
</dbReference>
<evidence type="ECO:0000256" key="4">
    <source>
        <dbReference type="ARBA" id="ARBA00023136"/>
    </source>
</evidence>
<name>A0A7S4E4R4_9STRA</name>
<feature type="transmembrane region" description="Helical" evidence="5">
    <location>
        <begin position="401"/>
        <end position="420"/>
    </location>
</feature>
<protein>
    <recommendedName>
        <fullName evidence="7">Amino acid transporter transmembrane domain-containing protein</fullName>
    </recommendedName>
</protein>
<dbReference type="OrthoDB" id="28208at2759"/>
<keyword evidence="2 5" id="KW-0812">Transmembrane</keyword>
<organism evidence="8">
    <name type="scientific">Pelagomonas calceolata</name>
    <dbReference type="NCBI Taxonomy" id="35677"/>
    <lineage>
        <taxon>Eukaryota</taxon>
        <taxon>Sar</taxon>
        <taxon>Stramenopiles</taxon>
        <taxon>Ochrophyta</taxon>
        <taxon>Pelagophyceae</taxon>
        <taxon>Pelagomonadales</taxon>
        <taxon>Pelagomonadaceae</taxon>
        <taxon>Pelagomonas</taxon>
    </lineage>
</organism>
<keyword evidence="4 5" id="KW-0472">Membrane</keyword>
<feature type="transmembrane region" description="Helical" evidence="5">
    <location>
        <begin position="374"/>
        <end position="395"/>
    </location>
</feature>
<feature type="transmembrane region" description="Helical" evidence="5">
    <location>
        <begin position="331"/>
        <end position="353"/>
    </location>
</feature>
<evidence type="ECO:0000259" key="7">
    <source>
        <dbReference type="Pfam" id="PF01490"/>
    </source>
</evidence>
<evidence type="ECO:0000256" key="6">
    <source>
        <dbReference type="SAM" id="SignalP"/>
    </source>
</evidence>
<evidence type="ECO:0000313" key="8">
    <source>
        <dbReference type="EMBL" id="CAE0690343.1"/>
    </source>
</evidence>
<reference evidence="9" key="2">
    <citation type="submission" date="2021-11" db="EMBL/GenBank/DDBJ databases">
        <authorList>
            <consortium name="Genoscope - CEA"/>
            <person name="William W."/>
        </authorList>
    </citation>
    <scope>NUCLEOTIDE SEQUENCE</scope>
</reference>
<dbReference type="Proteomes" id="UP000789595">
    <property type="component" value="Unassembled WGS sequence"/>
</dbReference>
<reference evidence="8" key="1">
    <citation type="submission" date="2021-01" db="EMBL/GenBank/DDBJ databases">
        <authorList>
            <person name="Corre E."/>
            <person name="Pelletier E."/>
            <person name="Niang G."/>
            <person name="Scheremetjew M."/>
            <person name="Finn R."/>
            <person name="Kale V."/>
            <person name="Holt S."/>
            <person name="Cochrane G."/>
            <person name="Meng A."/>
            <person name="Brown T."/>
            <person name="Cohen L."/>
        </authorList>
    </citation>
    <scope>NUCLEOTIDE SEQUENCE</scope>
    <source>
        <strain evidence="8">CCMP1756</strain>
    </source>
</reference>
<dbReference type="InterPro" id="IPR013057">
    <property type="entry name" value="AA_transpt_TM"/>
</dbReference>
<dbReference type="PANTHER" id="PTHR22950:SF652">
    <property type="entry name" value="TRANSMEMBRANE AMINO ACID TRANSPORTER FAMILY PROTEIN"/>
    <property type="match status" value="1"/>
</dbReference>
<evidence type="ECO:0000256" key="5">
    <source>
        <dbReference type="SAM" id="Phobius"/>
    </source>
</evidence>
<dbReference type="EMBL" id="CAKKNE010000004">
    <property type="protein sequence ID" value="CAH0374762.1"/>
    <property type="molecule type" value="Genomic_DNA"/>
</dbReference>
<accession>A0A7S4E4R4</accession>
<comment type="subcellular location">
    <subcellularLocation>
        <location evidence="1">Membrane</location>
        <topology evidence="1">Multi-pass membrane protein</topology>
    </subcellularLocation>
</comment>
<feature type="transmembrane region" description="Helical" evidence="5">
    <location>
        <begin position="91"/>
        <end position="113"/>
    </location>
</feature>
<dbReference type="AlphaFoldDB" id="A0A7S4E4R4"/>